<proteinExistence type="predicted"/>
<dbReference type="InterPro" id="IPR050817">
    <property type="entry name" value="DjlA_DnaK_co-chaperone"/>
</dbReference>
<dbReference type="AlphaFoldDB" id="A0A9Q0GWQ8"/>
<comment type="caution">
    <text evidence="2">The sequence shown here is derived from an EMBL/GenBank/DDBJ whole genome shotgun (WGS) entry which is preliminary data.</text>
</comment>
<evidence type="ECO:0000313" key="2">
    <source>
        <dbReference type="EMBL" id="KAJ4954023.1"/>
    </source>
</evidence>
<dbReference type="SUPFAM" id="SSF46565">
    <property type="entry name" value="Chaperone J-domain"/>
    <property type="match status" value="2"/>
</dbReference>
<evidence type="ECO:0000313" key="3">
    <source>
        <dbReference type="Proteomes" id="UP001141806"/>
    </source>
</evidence>
<dbReference type="Proteomes" id="UP001141806">
    <property type="component" value="Unassembled WGS sequence"/>
</dbReference>
<evidence type="ECO:0000259" key="1">
    <source>
        <dbReference type="PROSITE" id="PS50076"/>
    </source>
</evidence>
<organism evidence="2 3">
    <name type="scientific">Protea cynaroides</name>
    <dbReference type="NCBI Taxonomy" id="273540"/>
    <lineage>
        <taxon>Eukaryota</taxon>
        <taxon>Viridiplantae</taxon>
        <taxon>Streptophyta</taxon>
        <taxon>Embryophyta</taxon>
        <taxon>Tracheophyta</taxon>
        <taxon>Spermatophyta</taxon>
        <taxon>Magnoliopsida</taxon>
        <taxon>Proteales</taxon>
        <taxon>Proteaceae</taxon>
        <taxon>Protea</taxon>
    </lineage>
</organism>
<accession>A0A9Q0GWQ8</accession>
<sequence>MATAVGFMNGGSSSSWIQRGFLKNEKANKMKVSCVASCNGLTDQYRTLRIQPGSSEGEVKKAFRQLALQYHPDVCKGKNCGVQFNQINEAYEIVMSYLRGEEKNTVDQYQSYEYNDAEEPMRGMCDSDWDMWEEWMGWEALISLSYRVFFFKRFGNSLGFLGSAFFSKNPYRKIEIYQSLGLVDQKMAMDMAVGLMNGGSSSSWTQRGFLKNKKAKTMKVSCVVSCNGLTDQYRTLRIQPGSSEGEVKKAFRQLALQYHPDVCKGKNCGVQFNQINEAYDIVMSYLRGEEKNTVDQYNDEEESMRGMCDADWDMWEEWMGWEGAGIRDYSSHINPYI</sequence>
<keyword evidence="3" id="KW-1185">Reference proteome</keyword>
<name>A0A9Q0GWQ8_9MAGN</name>
<dbReference type="PRINTS" id="PR00625">
    <property type="entry name" value="JDOMAIN"/>
</dbReference>
<gene>
    <name evidence="2" type="ORF">NE237_030855</name>
</gene>
<feature type="domain" description="J" evidence="1">
    <location>
        <begin position="43"/>
        <end position="110"/>
    </location>
</feature>
<dbReference type="EMBL" id="JAMYWD010000012">
    <property type="protein sequence ID" value="KAJ4954023.1"/>
    <property type="molecule type" value="Genomic_DNA"/>
</dbReference>
<feature type="domain" description="J" evidence="1">
    <location>
        <begin position="231"/>
        <end position="298"/>
    </location>
</feature>
<dbReference type="PANTHER" id="PTHR24074">
    <property type="entry name" value="CO-CHAPERONE PROTEIN DJLA"/>
    <property type="match status" value="1"/>
</dbReference>
<dbReference type="PROSITE" id="PS50076">
    <property type="entry name" value="DNAJ_2"/>
    <property type="match status" value="2"/>
</dbReference>
<dbReference type="SMART" id="SM00271">
    <property type="entry name" value="DnaJ"/>
    <property type="match status" value="2"/>
</dbReference>
<dbReference type="InterPro" id="IPR001623">
    <property type="entry name" value="DnaJ_domain"/>
</dbReference>
<dbReference type="Gene3D" id="1.10.287.110">
    <property type="entry name" value="DnaJ domain"/>
    <property type="match status" value="2"/>
</dbReference>
<reference evidence="2" key="1">
    <citation type="journal article" date="2023" name="Plant J.">
        <title>The genome of the king protea, Protea cynaroides.</title>
        <authorList>
            <person name="Chang J."/>
            <person name="Duong T.A."/>
            <person name="Schoeman C."/>
            <person name="Ma X."/>
            <person name="Roodt D."/>
            <person name="Barker N."/>
            <person name="Li Z."/>
            <person name="Van de Peer Y."/>
            <person name="Mizrachi E."/>
        </authorList>
    </citation>
    <scope>NUCLEOTIDE SEQUENCE</scope>
    <source>
        <tissue evidence="2">Young leaves</tissue>
    </source>
</reference>
<dbReference type="OrthoDB" id="552049at2759"/>
<dbReference type="InterPro" id="IPR036869">
    <property type="entry name" value="J_dom_sf"/>
</dbReference>
<dbReference type="Pfam" id="PF00226">
    <property type="entry name" value="DnaJ"/>
    <property type="match status" value="2"/>
</dbReference>
<protein>
    <recommendedName>
        <fullName evidence="1">J domain-containing protein</fullName>
    </recommendedName>
</protein>
<dbReference type="CDD" id="cd06257">
    <property type="entry name" value="DnaJ"/>
    <property type="match status" value="2"/>
</dbReference>